<feature type="transmembrane region" description="Helical" evidence="1">
    <location>
        <begin position="78"/>
        <end position="96"/>
    </location>
</feature>
<feature type="transmembrane region" description="Helical" evidence="1">
    <location>
        <begin position="184"/>
        <end position="210"/>
    </location>
</feature>
<gene>
    <name evidence="2" type="ORF">D9613_010976</name>
</gene>
<comment type="caution">
    <text evidence="2">The sequence shown here is derived from an EMBL/GenBank/DDBJ whole genome shotgun (WGS) entry which is preliminary data.</text>
</comment>
<keyword evidence="1" id="KW-0812">Transmembrane</keyword>
<feature type="transmembrane region" description="Helical" evidence="1">
    <location>
        <begin position="116"/>
        <end position="138"/>
    </location>
</feature>
<name>A0A8H4QLA0_9AGAR</name>
<evidence type="ECO:0000313" key="2">
    <source>
        <dbReference type="EMBL" id="KAF4613013.1"/>
    </source>
</evidence>
<organism evidence="2 3">
    <name type="scientific">Agrocybe pediades</name>
    <dbReference type="NCBI Taxonomy" id="84607"/>
    <lineage>
        <taxon>Eukaryota</taxon>
        <taxon>Fungi</taxon>
        <taxon>Dikarya</taxon>
        <taxon>Basidiomycota</taxon>
        <taxon>Agaricomycotina</taxon>
        <taxon>Agaricomycetes</taxon>
        <taxon>Agaricomycetidae</taxon>
        <taxon>Agaricales</taxon>
        <taxon>Agaricineae</taxon>
        <taxon>Strophariaceae</taxon>
        <taxon>Agrocybe</taxon>
    </lineage>
</organism>
<dbReference type="AlphaFoldDB" id="A0A8H4QLA0"/>
<evidence type="ECO:0000313" key="3">
    <source>
        <dbReference type="Proteomes" id="UP000521872"/>
    </source>
</evidence>
<protein>
    <submittedName>
        <fullName evidence="2">Uncharacterized protein</fullName>
    </submittedName>
</protein>
<reference evidence="2 3" key="1">
    <citation type="submission" date="2019-12" db="EMBL/GenBank/DDBJ databases">
        <authorList>
            <person name="Floudas D."/>
            <person name="Bentzer J."/>
            <person name="Ahren D."/>
            <person name="Johansson T."/>
            <person name="Persson P."/>
            <person name="Tunlid A."/>
        </authorList>
    </citation>
    <scope>NUCLEOTIDE SEQUENCE [LARGE SCALE GENOMIC DNA]</scope>
    <source>
        <strain evidence="2 3">CBS 102.39</strain>
    </source>
</reference>
<dbReference type="EMBL" id="JAACJL010000046">
    <property type="protein sequence ID" value="KAF4613013.1"/>
    <property type="molecule type" value="Genomic_DNA"/>
</dbReference>
<feature type="transmembrane region" description="Helical" evidence="1">
    <location>
        <begin position="216"/>
        <end position="236"/>
    </location>
</feature>
<keyword evidence="3" id="KW-1185">Reference proteome</keyword>
<sequence length="246" mass="27690">MTYQATLTPPPTFQGPASVSLMTRSDSVTVHYPESYTEPIDKQKYKEQPALRSTKLDYELPRSVYAIKDGWQQTCQSGAVVSSLLAALCGQLLVFFKDDRSYSPKTPVPEKVKSFLVAISYISLFLNILAALYSFVMIDNLGEIDYRSSCKRDSFHRDMEQTGRMTASQEGVLMRFGAGRDWKWMIVHWLFTFYSGIIALITSIITYALIEESLAIKISLGCIGLFAVIPAIYFVFIRPAILCKIA</sequence>
<accession>A0A8H4QLA0</accession>
<keyword evidence="1" id="KW-1133">Transmembrane helix</keyword>
<proteinExistence type="predicted"/>
<evidence type="ECO:0000256" key="1">
    <source>
        <dbReference type="SAM" id="Phobius"/>
    </source>
</evidence>
<keyword evidence="1" id="KW-0472">Membrane</keyword>
<dbReference type="Proteomes" id="UP000521872">
    <property type="component" value="Unassembled WGS sequence"/>
</dbReference>